<feature type="transmembrane region" description="Helical" evidence="1">
    <location>
        <begin position="653"/>
        <end position="672"/>
    </location>
</feature>
<evidence type="ECO:0000313" key="2">
    <source>
        <dbReference type="EMBL" id="HIZ62644.1"/>
    </source>
</evidence>
<feature type="transmembrane region" description="Helical" evidence="1">
    <location>
        <begin position="456"/>
        <end position="475"/>
    </location>
</feature>
<feature type="transmembrane region" description="Helical" evidence="1">
    <location>
        <begin position="535"/>
        <end position="552"/>
    </location>
</feature>
<feature type="transmembrane region" description="Helical" evidence="1">
    <location>
        <begin position="295"/>
        <end position="314"/>
    </location>
</feature>
<protein>
    <submittedName>
        <fullName evidence="2">Uncharacterized protein</fullName>
    </submittedName>
</protein>
<organism evidence="2 3">
    <name type="scientific">Candidatus Gemmiger avistercoris</name>
    <dbReference type="NCBI Taxonomy" id="2838606"/>
    <lineage>
        <taxon>Bacteria</taxon>
        <taxon>Bacillati</taxon>
        <taxon>Bacillota</taxon>
        <taxon>Clostridia</taxon>
        <taxon>Eubacteriales</taxon>
        <taxon>Gemmiger</taxon>
    </lineage>
</organism>
<keyword evidence="1" id="KW-0812">Transmembrane</keyword>
<feature type="transmembrane region" description="Helical" evidence="1">
    <location>
        <begin position="564"/>
        <end position="584"/>
    </location>
</feature>
<proteinExistence type="predicted"/>
<feature type="transmembrane region" description="Helical" evidence="1">
    <location>
        <begin position="397"/>
        <end position="416"/>
    </location>
</feature>
<name>A0A9D2FK01_9FIRM</name>
<feature type="transmembrane region" description="Helical" evidence="1">
    <location>
        <begin position="33"/>
        <end position="51"/>
    </location>
</feature>
<feature type="transmembrane region" description="Helical" evidence="1">
    <location>
        <begin position="481"/>
        <end position="501"/>
    </location>
</feature>
<dbReference type="AlphaFoldDB" id="A0A9D2FK01"/>
<reference evidence="2" key="1">
    <citation type="journal article" date="2021" name="PeerJ">
        <title>Extensive microbial diversity within the chicken gut microbiome revealed by metagenomics and culture.</title>
        <authorList>
            <person name="Gilroy R."/>
            <person name="Ravi A."/>
            <person name="Getino M."/>
            <person name="Pursley I."/>
            <person name="Horton D.L."/>
            <person name="Alikhan N.F."/>
            <person name="Baker D."/>
            <person name="Gharbi K."/>
            <person name="Hall N."/>
            <person name="Watson M."/>
            <person name="Adriaenssens E.M."/>
            <person name="Foster-Nyarko E."/>
            <person name="Jarju S."/>
            <person name="Secka A."/>
            <person name="Antonio M."/>
            <person name="Oren A."/>
            <person name="Chaudhuri R.R."/>
            <person name="La Ragione R."/>
            <person name="Hildebrand F."/>
            <person name="Pallen M.J."/>
        </authorList>
    </citation>
    <scope>NUCLEOTIDE SEQUENCE</scope>
    <source>
        <strain evidence="2">CHK188-11489</strain>
    </source>
</reference>
<feature type="transmembrane region" description="Helical" evidence="1">
    <location>
        <begin position="714"/>
        <end position="732"/>
    </location>
</feature>
<keyword evidence="1" id="KW-0472">Membrane</keyword>
<gene>
    <name evidence="2" type="ORF">H9724_07765</name>
</gene>
<accession>A0A9D2FK01</accession>
<keyword evidence="1" id="KW-1133">Transmembrane helix</keyword>
<sequence length="799" mass="88690">MIFLAVLFTLCLALAFGLAPARLSRRAVCRRDAAWAAVLWLGTWAFSLCAYHRPGLTVGFDVFRLLVVTAFCLWAGACTAGLRLWGKRGARFVLPLLLAAAAGTELFICNVTYFNTHSYEPFQLMDYLDANVNAGRENGRYMLDEDHKYLRFLNIDRPIYNLHLDNLTNLDTDLLHEDSTFTFSVDLTDEANAALSRFGSWEVAIRADRTHTISLDLTGDAGTLTLQASGYSSGYAQYPVNFSITGITANTPRPLQISLLRLAALWLAFSAVYLLRPRSGLWQRRWLAGNLCDRAAALVLGGILAAFVVVVPFWQPGNTGLATEHYNTAYWDGESTVSFVYQQYGALAHSLLNGRLDLEEDPPPELAAMENPYDATARDALNIQGGRWDHAYYNGRYYVYFGIVPCLLFQLPFEAITGIQNLSYAPCMVILGLVFLLSCFGIMGQVVRRWFPSAPTAAYLLSVAALMLGSQLYVLLERPYIYEYALVCGAALLLLGLWLWLSAAATPVEHSGVLTARLAFGSLCVALVAGCRPQMELFALLALPIFWNRYITRGRLRTRAAVREGIAFLLPVVLVAAGLMWYNYARFGSPFDFGANYNITGNDMTSRGFNVVRLGPAVFTSSLEPVHLKGVFPYIFETNLHTNAIIRTISEKFTGGMLAATPFTWALLLPALPRARRCLHRSRSAAAVVYGSLAAMLVITVVDCQMAGVLYRYLMDYSPVLLLGAAFCWLLADHVLARRAACEEPLAVTLQPVLRTVMAGTLAWSAAYRFLTLFAMEPWLQGMNPSLYYTVNRLVQFWM</sequence>
<reference evidence="2" key="2">
    <citation type="submission" date="2021-04" db="EMBL/GenBank/DDBJ databases">
        <authorList>
            <person name="Gilroy R."/>
        </authorList>
    </citation>
    <scope>NUCLEOTIDE SEQUENCE</scope>
    <source>
        <strain evidence="2">CHK188-11489</strain>
    </source>
</reference>
<evidence type="ECO:0000313" key="3">
    <source>
        <dbReference type="Proteomes" id="UP000824105"/>
    </source>
</evidence>
<feature type="transmembrane region" description="Helical" evidence="1">
    <location>
        <begin position="259"/>
        <end position="275"/>
    </location>
</feature>
<feature type="transmembrane region" description="Helical" evidence="1">
    <location>
        <begin position="63"/>
        <end position="86"/>
    </location>
</feature>
<dbReference type="Proteomes" id="UP000824105">
    <property type="component" value="Unassembled WGS sequence"/>
</dbReference>
<dbReference type="EMBL" id="DXBF01000062">
    <property type="protein sequence ID" value="HIZ62644.1"/>
    <property type="molecule type" value="Genomic_DNA"/>
</dbReference>
<feature type="transmembrane region" description="Helical" evidence="1">
    <location>
        <begin position="422"/>
        <end position="444"/>
    </location>
</feature>
<feature type="transmembrane region" description="Helical" evidence="1">
    <location>
        <begin position="92"/>
        <end position="114"/>
    </location>
</feature>
<comment type="caution">
    <text evidence="2">The sequence shown here is derived from an EMBL/GenBank/DDBJ whole genome shotgun (WGS) entry which is preliminary data.</text>
</comment>
<evidence type="ECO:0000256" key="1">
    <source>
        <dbReference type="SAM" id="Phobius"/>
    </source>
</evidence>
<feature type="transmembrane region" description="Helical" evidence="1">
    <location>
        <begin position="684"/>
        <end position="702"/>
    </location>
</feature>